<dbReference type="OrthoDB" id="3679796at2"/>
<evidence type="ECO:0000313" key="9">
    <source>
        <dbReference type="Proteomes" id="UP000244810"/>
    </source>
</evidence>
<comment type="caution">
    <text evidence="8">The sequence shown here is derived from an EMBL/GenBank/DDBJ whole genome shotgun (WGS) entry which is preliminary data.</text>
</comment>
<dbReference type="InterPro" id="IPR016032">
    <property type="entry name" value="Sig_transdc_resp-reg_C-effctor"/>
</dbReference>
<sequence>MRCRRVISASRSCVKGWTNWAECWRSRRHPAEGAGSRRSGFRMTTATAIRVMLVDDHLVVRRGIEHVLADDPGFEIVAELGEGQAAVAAYRASRPDVVLLDVRMPGMSGIDTARALLAEDPDARIVALSSFTTDDLIDAMMGAGVRGYLPKEVSELALKEALRRVARGEGLARPAGSEAAARGADTGDLAQVLGAQQLKVLALMVKGLTNPEIAALLSITRPTARYHVSAILKKLDVSNRAEAVALAVRSGLVRDEDGF</sequence>
<dbReference type="GO" id="GO:0006355">
    <property type="term" value="P:regulation of DNA-templated transcription"/>
    <property type="evidence" value="ECO:0007669"/>
    <property type="project" value="InterPro"/>
</dbReference>
<dbReference type="Pfam" id="PF00196">
    <property type="entry name" value="GerE"/>
    <property type="match status" value="1"/>
</dbReference>
<evidence type="ECO:0000256" key="4">
    <source>
        <dbReference type="ARBA" id="ARBA00023163"/>
    </source>
</evidence>
<name>A0A2T7URY7_9RHOB</name>
<evidence type="ECO:0000259" key="6">
    <source>
        <dbReference type="PROSITE" id="PS50043"/>
    </source>
</evidence>
<evidence type="ECO:0000313" key="8">
    <source>
        <dbReference type="EMBL" id="PVE47361.1"/>
    </source>
</evidence>
<feature type="domain" description="Response regulatory" evidence="7">
    <location>
        <begin position="50"/>
        <end position="166"/>
    </location>
</feature>
<dbReference type="GO" id="GO:0000160">
    <property type="term" value="P:phosphorelay signal transduction system"/>
    <property type="evidence" value="ECO:0007669"/>
    <property type="project" value="InterPro"/>
</dbReference>
<evidence type="ECO:0000256" key="3">
    <source>
        <dbReference type="ARBA" id="ARBA00023125"/>
    </source>
</evidence>
<dbReference type="PANTHER" id="PTHR43214">
    <property type="entry name" value="TWO-COMPONENT RESPONSE REGULATOR"/>
    <property type="match status" value="1"/>
</dbReference>
<evidence type="ECO:0000256" key="5">
    <source>
        <dbReference type="PROSITE-ProRule" id="PRU00169"/>
    </source>
</evidence>
<evidence type="ECO:0000256" key="2">
    <source>
        <dbReference type="ARBA" id="ARBA00023015"/>
    </source>
</evidence>
<dbReference type="EMBL" id="QDDR01000005">
    <property type="protein sequence ID" value="PVE47361.1"/>
    <property type="molecule type" value="Genomic_DNA"/>
</dbReference>
<dbReference type="GO" id="GO:0003677">
    <property type="term" value="F:DNA binding"/>
    <property type="evidence" value="ECO:0007669"/>
    <property type="project" value="UniProtKB-KW"/>
</dbReference>
<dbReference type="AlphaFoldDB" id="A0A2T7URY7"/>
<evidence type="ECO:0000256" key="1">
    <source>
        <dbReference type="ARBA" id="ARBA00022553"/>
    </source>
</evidence>
<feature type="domain" description="HTH luxR-type" evidence="6">
    <location>
        <begin position="186"/>
        <end position="251"/>
    </location>
</feature>
<dbReference type="InterPro" id="IPR058245">
    <property type="entry name" value="NreC/VraR/RcsB-like_REC"/>
</dbReference>
<keyword evidence="4" id="KW-0804">Transcription</keyword>
<dbReference type="CDD" id="cd06170">
    <property type="entry name" value="LuxR_C_like"/>
    <property type="match status" value="1"/>
</dbReference>
<dbReference type="SMART" id="SM00421">
    <property type="entry name" value="HTH_LUXR"/>
    <property type="match status" value="1"/>
</dbReference>
<dbReference type="InterPro" id="IPR000792">
    <property type="entry name" value="Tscrpt_reg_LuxR_C"/>
</dbReference>
<dbReference type="SUPFAM" id="SSF46894">
    <property type="entry name" value="C-terminal effector domain of the bipartite response regulators"/>
    <property type="match status" value="1"/>
</dbReference>
<dbReference type="InterPro" id="IPR001789">
    <property type="entry name" value="Sig_transdc_resp-reg_receiver"/>
</dbReference>
<dbReference type="Pfam" id="PF00072">
    <property type="entry name" value="Response_reg"/>
    <property type="match status" value="1"/>
</dbReference>
<gene>
    <name evidence="8" type="ORF">DDE23_10955</name>
</gene>
<keyword evidence="1 5" id="KW-0597">Phosphoprotein</keyword>
<dbReference type="PROSITE" id="PS50043">
    <property type="entry name" value="HTH_LUXR_2"/>
    <property type="match status" value="1"/>
</dbReference>
<dbReference type="SUPFAM" id="SSF52172">
    <property type="entry name" value="CheY-like"/>
    <property type="match status" value="1"/>
</dbReference>
<feature type="modified residue" description="4-aspartylphosphate" evidence="5">
    <location>
        <position position="101"/>
    </location>
</feature>
<dbReference type="PANTHER" id="PTHR43214:SF24">
    <property type="entry name" value="TRANSCRIPTIONAL REGULATORY PROTEIN NARL-RELATED"/>
    <property type="match status" value="1"/>
</dbReference>
<dbReference type="PRINTS" id="PR00038">
    <property type="entry name" value="HTHLUXR"/>
</dbReference>
<accession>A0A2T7URY7</accession>
<keyword evidence="3 8" id="KW-0238">DNA-binding</keyword>
<dbReference type="SMART" id="SM00448">
    <property type="entry name" value="REC"/>
    <property type="match status" value="1"/>
</dbReference>
<proteinExistence type="predicted"/>
<dbReference type="CDD" id="cd17535">
    <property type="entry name" value="REC_NarL-like"/>
    <property type="match status" value="1"/>
</dbReference>
<dbReference type="PROSITE" id="PS50110">
    <property type="entry name" value="RESPONSE_REGULATORY"/>
    <property type="match status" value="1"/>
</dbReference>
<organism evidence="8 9">
    <name type="scientific">Pararhodobacter aggregans</name>
    <dbReference type="NCBI Taxonomy" id="404875"/>
    <lineage>
        <taxon>Bacteria</taxon>
        <taxon>Pseudomonadati</taxon>
        <taxon>Pseudomonadota</taxon>
        <taxon>Alphaproteobacteria</taxon>
        <taxon>Rhodobacterales</taxon>
        <taxon>Paracoccaceae</taxon>
        <taxon>Pararhodobacter</taxon>
    </lineage>
</organism>
<protein>
    <submittedName>
        <fullName evidence="8">DNA-binding response regulator</fullName>
    </submittedName>
</protein>
<dbReference type="Proteomes" id="UP000244810">
    <property type="component" value="Unassembled WGS sequence"/>
</dbReference>
<dbReference type="Gene3D" id="3.40.50.2300">
    <property type="match status" value="1"/>
</dbReference>
<keyword evidence="2" id="KW-0805">Transcription regulation</keyword>
<keyword evidence="9" id="KW-1185">Reference proteome</keyword>
<evidence type="ECO:0000259" key="7">
    <source>
        <dbReference type="PROSITE" id="PS50110"/>
    </source>
</evidence>
<reference evidence="8 9" key="1">
    <citation type="journal article" date="2011" name="Syst. Appl. Microbiol.">
        <title>Defluviimonas denitrificans gen. nov., sp. nov., and Pararhodobacter aggregans gen. nov., sp. nov., non-phototrophic Rhodobacteraceae from the biofilter of a marine aquaculture.</title>
        <authorList>
            <person name="Foesel B.U."/>
            <person name="Drake H.L."/>
            <person name="Schramm A."/>
        </authorList>
    </citation>
    <scope>NUCLEOTIDE SEQUENCE [LARGE SCALE GENOMIC DNA]</scope>
    <source>
        <strain evidence="8 9">D1-19</strain>
    </source>
</reference>
<dbReference type="InterPro" id="IPR039420">
    <property type="entry name" value="WalR-like"/>
</dbReference>
<dbReference type="InterPro" id="IPR011006">
    <property type="entry name" value="CheY-like_superfamily"/>
</dbReference>